<organism evidence="2 3">
    <name type="scientific">Platanthera zijinensis</name>
    <dbReference type="NCBI Taxonomy" id="2320716"/>
    <lineage>
        <taxon>Eukaryota</taxon>
        <taxon>Viridiplantae</taxon>
        <taxon>Streptophyta</taxon>
        <taxon>Embryophyta</taxon>
        <taxon>Tracheophyta</taxon>
        <taxon>Spermatophyta</taxon>
        <taxon>Magnoliopsida</taxon>
        <taxon>Liliopsida</taxon>
        <taxon>Asparagales</taxon>
        <taxon>Orchidaceae</taxon>
        <taxon>Orchidoideae</taxon>
        <taxon>Orchideae</taxon>
        <taxon>Orchidinae</taxon>
        <taxon>Platanthera</taxon>
    </lineage>
</organism>
<evidence type="ECO:0000313" key="3">
    <source>
        <dbReference type="Proteomes" id="UP001418222"/>
    </source>
</evidence>
<dbReference type="EMBL" id="JBBWWQ010000020">
    <property type="protein sequence ID" value="KAK8916547.1"/>
    <property type="molecule type" value="Genomic_DNA"/>
</dbReference>
<name>A0AAP0FV00_9ASPA</name>
<keyword evidence="3" id="KW-1185">Reference proteome</keyword>
<feature type="compositionally biased region" description="Basic residues" evidence="1">
    <location>
        <begin position="93"/>
        <end position="102"/>
    </location>
</feature>
<evidence type="ECO:0000256" key="1">
    <source>
        <dbReference type="SAM" id="MobiDB-lite"/>
    </source>
</evidence>
<dbReference type="Proteomes" id="UP001418222">
    <property type="component" value="Unassembled WGS sequence"/>
</dbReference>
<protein>
    <submittedName>
        <fullName evidence="2">Uncharacterized protein</fullName>
    </submittedName>
</protein>
<reference evidence="2 3" key="1">
    <citation type="journal article" date="2022" name="Nat. Plants">
        <title>Genomes of leafy and leafless Platanthera orchids illuminate the evolution of mycoheterotrophy.</title>
        <authorList>
            <person name="Li M.H."/>
            <person name="Liu K.W."/>
            <person name="Li Z."/>
            <person name="Lu H.C."/>
            <person name="Ye Q.L."/>
            <person name="Zhang D."/>
            <person name="Wang J.Y."/>
            <person name="Li Y.F."/>
            <person name="Zhong Z.M."/>
            <person name="Liu X."/>
            <person name="Yu X."/>
            <person name="Liu D.K."/>
            <person name="Tu X.D."/>
            <person name="Liu B."/>
            <person name="Hao Y."/>
            <person name="Liao X.Y."/>
            <person name="Jiang Y.T."/>
            <person name="Sun W.H."/>
            <person name="Chen J."/>
            <person name="Chen Y.Q."/>
            <person name="Ai Y."/>
            <person name="Zhai J.W."/>
            <person name="Wu S.S."/>
            <person name="Zhou Z."/>
            <person name="Hsiao Y.Y."/>
            <person name="Wu W.L."/>
            <person name="Chen Y.Y."/>
            <person name="Lin Y.F."/>
            <person name="Hsu J.L."/>
            <person name="Li C.Y."/>
            <person name="Wang Z.W."/>
            <person name="Zhao X."/>
            <person name="Zhong W.Y."/>
            <person name="Ma X.K."/>
            <person name="Ma L."/>
            <person name="Huang J."/>
            <person name="Chen G.Z."/>
            <person name="Huang M.Z."/>
            <person name="Huang L."/>
            <person name="Peng D.H."/>
            <person name="Luo Y.B."/>
            <person name="Zou S.Q."/>
            <person name="Chen S.P."/>
            <person name="Lan S."/>
            <person name="Tsai W.C."/>
            <person name="Van de Peer Y."/>
            <person name="Liu Z.J."/>
        </authorList>
    </citation>
    <scope>NUCLEOTIDE SEQUENCE [LARGE SCALE GENOMIC DNA]</scope>
    <source>
        <strain evidence="2">Lor287</strain>
    </source>
</reference>
<proteinExistence type="predicted"/>
<evidence type="ECO:0000313" key="2">
    <source>
        <dbReference type="EMBL" id="KAK8916547.1"/>
    </source>
</evidence>
<feature type="region of interest" description="Disordered" evidence="1">
    <location>
        <begin position="157"/>
        <end position="177"/>
    </location>
</feature>
<dbReference type="AlphaFoldDB" id="A0AAP0FV00"/>
<accession>A0AAP0FV00</accession>
<gene>
    <name evidence="2" type="ORF">KSP39_PZI022234</name>
</gene>
<sequence>MVWSSPVVIYSVEVSRDPKTGILKAVVPAPVVSFKQETERNPVYFRPPVRSVRAGSVEEVSDGGGIGGPRRCRRIRGGDHGLQRRSPGSHREAFRRRQRRRLQYSSGAAAAAGVLRKAATHRFTSGRDSFVQRRQAAPGGGGSRRIQVEAALSSGGRQLQAATTGAGSGGSSGKTNRACRSATSIPPGGISSSAFWDLCFFLCCSTEFVWSLVVSV</sequence>
<comment type="caution">
    <text evidence="2">The sequence shown here is derived from an EMBL/GenBank/DDBJ whole genome shotgun (WGS) entry which is preliminary data.</text>
</comment>
<feature type="region of interest" description="Disordered" evidence="1">
    <location>
        <begin position="76"/>
        <end position="102"/>
    </location>
</feature>